<dbReference type="AlphaFoldDB" id="A0A8J3IRL6"/>
<reference evidence="2" key="1">
    <citation type="submission" date="2020-10" db="EMBL/GenBank/DDBJ databases">
        <title>Taxonomic study of unclassified bacteria belonging to the class Ktedonobacteria.</title>
        <authorList>
            <person name="Yabe S."/>
            <person name="Wang C.M."/>
            <person name="Zheng Y."/>
            <person name="Sakai Y."/>
            <person name="Cavaletti L."/>
            <person name="Monciardini P."/>
            <person name="Donadio S."/>
        </authorList>
    </citation>
    <scope>NUCLEOTIDE SEQUENCE</scope>
    <source>
        <strain evidence="2">ID150040</strain>
    </source>
</reference>
<keyword evidence="3" id="KW-1185">Reference proteome</keyword>
<dbReference type="Gene3D" id="3.30.720.160">
    <property type="entry name" value="Bifunctional DNA primase/polymerase, N-terminal"/>
    <property type="match status" value="1"/>
</dbReference>
<protein>
    <recommendedName>
        <fullName evidence="1">DNA primase/polymerase bifunctional N-terminal domain-containing protein</fullName>
    </recommendedName>
</protein>
<gene>
    <name evidence="2" type="ORF">KSF_108020</name>
</gene>
<evidence type="ECO:0000313" key="2">
    <source>
        <dbReference type="EMBL" id="GHP00755.1"/>
    </source>
</evidence>
<evidence type="ECO:0000313" key="3">
    <source>
        <dbReference type="Proteomes" id="UP000597444"/>
    </source>
</evidence>
<dbReference type="SUPFAM" id="SSF56747">
    <property type="entry name" value="Prim-pol domain"/>
    <property type="match status" value="1"/>
</dbReference>
<comment type="caution">
    <text evidence="2">The sequence shown here is derived from an EMBL/GenBank/DDBJ whole genome shotgun (WGS) entry which is preliminary data.</text>
</comment>
<dbReference type="CDD" id="cd04859">
    <property type="entry name" value="Prim_Pol"/>
    <property type="match status" value="1"/>
</dbReference>
<dbReference type="SMART" id="SM00943">
    <property type="entry name" value="Prim-Pol"/>
    <property type="match status" value="1"/>
</dbReference>
<evidence type="ECO:0000259" key="1">
    <source>
        <dbReference type="SMART" id="SM00943"/>
    </source>
</evidence>
<dbReference type="RefSeq" id="WP_220211340.1">
    <property type="nucleotide sequence ID" value="NZ_BNJK01000003.1"/>
</dbReference>
<dbReference type="Proteomes" id="UP000597444">
    <property type="component" value="Unassembled WGS sequence"/>
</dbReference>
<dbReference type="InterPro" id="IPR015330">
    <property type="entry name" value="DNA_primase/pol_bifunc_N"/>
</dbReference>
<feature type="domain" description="DNA primase/polymerase bifunctional N-terminal" evidence="1">
    <location>
        <begin position="15"/>
        <end position="202"/>
    </location>
</feature>
<dbReference type="EMBL" id="BNJK01000003">
    <property type="protein sequence ID" value="GHP00755.1"/>
    <property type="molecule type" value="Genomic_DNA"/>
</dbReference>
<name>A0A8J3IRL6_9CHLR</name>
<accession>A0A8J3IRL6</accession>
<organism evidence="2 3">
    <name type="scientific">Reticulibacter mediterranei</name>
    <dbReference type="NCBI Taxonomy" id="2778369"/>
    <lineage>
        <taxon>Bacteria</taxon>
        <taxon>Bacillati</taxon>
        <taxon>Chloroflexota</taxon>
        <taxon>Ktedonobacteria</taxon>
        <taxon>Ktedonobacterales</taxon>
        <taxon>Reticulibacteraceae</taxon>
        <taxon>Reticulibacter</taxon>
    </lineage>
</organism>
<sequence length="346" mass="38751">MVIYAPVENPSYKVALAALSVGISVVPIRPDGSKQPALPAWREYQQRLPEPEEVKEWFTHPHRGLALVTGSISGGLIALDFDDPGVFDAWRERVRAERAMSGLYRAIAEGYEERTPKNGRHLLFRCPEAFQTGRKPGSQKLALRPVPPPRRCDTLAETREEGGLIIAYPSHGSVHPSGKAYYLLRGSVAEIKTISADQRDRLYESVRAFDEMPKTLRSQETPSPVFHPRSLTQSSIGERPGDLFMNDPTVTWESLLVGWDISEPIQNGDGHLERYLRHPGKVGPGPSCTLNADGTNRLYVFSPSVGLPVGRYYTRFEFYAYWHWSGDFKEASRALAAMGYTRKGCY</sequence>
<proteinExistence type="predicted"/>
<dbReference type="Pfam" id="PF09250">
    <property type="entry name" value="Prim-Pol"/>
    <property type="match status" value="1"/>
</dbReference>